<evidence type="ECO:0000256" key="4">
    <source>
        <dbReference type="ARBA" id="ARBA00023136"/>
    </source>
</evidence>
<evidence type="ECO:0000313" key="8">
    <source>
        <dbReference type="EMBL" id="KAK3688090.1"/>
    </source>
</evidence>
<reference evidence="8" key="2">
    <citation type="submission" date="2023-06" db="EMBL/GenBank/DDBJ databases">
        <authorList>
            <consortium name="Lawrence Berkeley National Laboratory"/>
            <person name="Haridas S."/>
            <person name="Hensen N."/>
            <person name="Bonometti L."/>
            <person name="Westerberg I."/>
            <person name="Brannstrom I.O."/>
            <person name="Guillou S."/>
            <person name="Cros-Aarteil S."/>
            <person name="Calhoun S."/>
            <person name="Kuo A."/>
            <person name="Mondo S."/>
            <person name="Pangilinan J."/>
            <person name="Riley R."/>
            <person name="Labutti K."/>
            <person name="Andreopoulos B."/>
            <person name="Lipzen A."/>
            <person name="Chen C."/>
            <person name="Yanf M."/>
            <person name="Daum C."/>
            <person name="Ng V."/>
            <person name="Clum A."/>
            <person name="Steindorff A."/>
            <person name="Ohm R."/>
            <person name="Martin F."/>
            <person name="Silar P."/>
            <person name="Natvig D."/>
            <person name="Lalanne C."/>
            <person name="Gautier V."/>
            <person name="Ament-Velasquez S.L."/>
            <person name="Kruys A."/>
            <person name="Hutchinson M.I."/>
            <person name="Powell A.J."/>
            <person name="Barry K."/>
            <person name="Miller A.N."/>
            <person name="Grigoriev I.V."/>
            <person name="Debuchy R."/>
            <person name="Gladieux P."/>
            <person name="Thoren M.H."/>
            <person name="Johannesson H."/>
        </authorList>
    </citation>
    <scope>NUCLEOTIDE SEQUENCE</scope>
    <source>
        <strain evidence="8">CBS 314.62</strain>
    </source>
</reference>
<dbReference type="InterPro" id="IPR013901">
    <property type="entry name" value="Anthrone_oxy"/>
</dbReference>
<reference evidence="8" key="1">
    <citation type="journal article" date="2023" name="Mol. Phylogenet. Evol.">
        <title>Genome-scale phylogeny and comparative genomics of the fungal order Sordariales.</title>
        <authorList>
            <person name="Hensen N."/>
            <person name="Bonometti L."/>
            <person name="Westerberg I."/>
            <person name="Brannstrom I.O."/>
            <person name="Guillou S."/>
            <person name="Cros-Aarteil S."/>
            <person name="Calhoun S."/>
            <person name="Haridas S."/>
            <person name="Kuo A."/>
            <person name="Mondo S."/>
            <person name="Pangilinan J."/>
            <person name="Riley R."/>
            <person name="LaButti K."/>
            <person name="Andreopoulos B."/>
            <person name="Lipzen A."/>
            <person name="Chen C."/>
            <person name="Yan M."/>
            <person name="Daum C."/>
            <person name="Ng V."/>
            <person name="Clum A."/>
            <person name="Steindorff A."/>
            <person name="Ohm R.A."/>
            <person name="Martin F."/>
            <person name="Silar P."/>
            <person name="Natvig D.O."/>
            <person name="Lalanne C."/>
            <person name="Gautier V."/>
            <person name="Ament-Velasquez S.L."/>
            <person name="Kruys A."/>
            <person name="Hutchinson M.I."/>
            <person name="Powell A.J."/>
            <person name="Barry K."/>
            <person name="Miller A.N."/>
            <person name="Grigoriev I.V."/>
            <person name="Debuchy R."/>
            <person name="Gladieux P."/>
            <person name="Hiltunen Thoren M."/>
            <person name="Johannesson H."/>
        </authorList>
    </citation>
    <scope>NUCLEOTIDE SEQUENCE</scope>
    <source>
        <strain evidence="8">CBS 314.62</strain>
    </source>
</reference>
<evidence type="ECO:0000313" key="9">
    <source>
        <dbReference type="Proteomes" id="UP001270362"/>
    </source>
</evidence>
<accession>A0AAE0X8R3</accession>
<comment type="subcellular location">
    <subcellularLocation>
        <location evidence="1">Membrane</location>
        <topology evidence="1">Multi-pass membrane protein</topology>
    </subcellularLocation>
</comment>
<dbReference type="AlphaFoldDB" id="A0AAE0X8R3"/>
<keyword evidence="2 7" id="KW-0812">Transmembrane</keyword>
<keyword evidence="4 7" id="KW-0472">Membrane</keyword>
<dbReference type="Pfam" id="PF08592">
    <property type="entry name" value="Anthrone_oxy"/>
    <property type="match status" value="1"/>
</dbReference>
<dbReference type="Proteomes" id="UP001270362">
    <property type="component" value="Unassembled WGS sequence"/>
</dbReference>
<proteinExistence type="inferred from homology"/>
<feature type="region of interest" description="Disordered" evidence="6">
    <location>
        <begin position="111"/>
        <end position="135"/>
    </location>
</feature>
<protein>
    <submittedName>
        <fullName evidence="8">Uncharacterized protein</fullName>
    </submittedName>
</protein>
<organism evidence="8 9">
    <name type="scientific">Podospora appendiculata</name>
    <dbReference type="NCBI Taxonomy" id="314037"/>
    <lineage>
        <taxon>Eukaryota</taxon>
        <taxon>Fungi</taxon>
        <taxon>Dikarya</taxon>
        <taxon>Ascomycota</taxon>
        <taxon>Pezizomycotina</taxon>
        <taxon>Sordariomycetes</taxon>
        <taxon>Sordariomycetidae</taxon>
        <taxon>Sordariales</taxon>
        <taxon>Podosporaceae</taxon>
        <taxon>Podospora</taxon>
    </lineage>
</organism>
<keyword evidence="3 7" id="KW-1133">Transmembrane helix</keyword>
<gene>
    <name evidence="8" type="ORF">B0T22DRAFT_144282</name>
</gene>
<evidence type="ECO:0000256" key="7">
    <source>
        <dbReference type="SAM" id="Phobius"/>
    </source>
</evidence>
<name>A0AAE0X8R3_9PEZI</name>
<dbReference type="EMBL" id="JAULSO010000002">
    <property type="protein sequence ID" value="KAK3688090.1"/>
    <property type="molecule type" value="Genomic_DNA"/>
</dbReference>
<feature type="transmembrane region" description="Helical" evidence="7">
    <location>
        <begin position="65"/>
        <end position="84"/>
    </location>
</feature>
<evidence type="ECO:0000256" key="1">
    <source>
        <dbReference type="ARBA" id="ARBA00004141"/>
    </source>
</evidence>
<evidence type="ECO:0000256" key="2">
    <source>
        <dbReference type="ARBA" id="ARBA00022692"/>
    </source>
</evidence>
<evidence type="ECO:0000256" key="6">
    <source>
        <dbReference type="SAM" id="MobiDB-lite"/>
    </source>
</evidence>
<evidence type="ECO:0000256" key="3">
    <source>
        <dbReference type="ARBA" id="ARBA00022989"/>
    </source>
</evidence>
<keyword evidence="9" id="KW-1185">Reference proteome</keyword>
<comment type="caution">
    <text evidence="8">The sequence shown here is derived from an EMBL/GenBank/DDBJ whole genome shotgun (WGS) entry which is preliminary data.</text>
</comment>
<feature type="compositionally biased region" description="Basic and acidic residues" evidence="6">
    <location>
        <begin position="126"/>
        <end position="135"/>
    </location>
</feature>
<comment type="similarity">
    <text evidence="5">Belongs to the anthrone oxygenase family.</text>
</comment>
<dbReference type="GO" id="GO:0016020">
    <property type="term" value="C:membrane"/>
    <property type="evidence" value="ECO:0007669"/>
    <property type="project" value="UniProtKB-SubCell"/>
</dbReference>
<dbReference type="PANTHER" id="PTHR35042">
    <property type="entry name" value="ANTHRONE OXYGENASE ENCC"/>
    <property type="match status" value="1"/>
</dbReference>
<dbReference type="PANTHER" id="PTHR35042:SF1">
    <property type="entry name" value="DUF1772-DOMAIN-CONTAINING PROTEIN"/>
    <property type="match status" value="1"/>
</dbReference>
<evidence type="ECO:0000256" key="5">
    <source>
        <dbReference type="ARBA" id="ARBA00034313"/>
    </source>
</evidence>
<sequence>MTAANSLVTNALLAAPAPPKLLAKQWLHLYQQSPYWVLPTVLSGLSSNFYPAFQSPSSRNQQTTFYLAAALTIGSILPITFLYFEPRVNGACKWKARTLLRQAGEKAPELSGDKLPAVVPSSEKQSATRETRERAERGDIGTLVMAWARANHLRWAVGSAAAGLSGYATLGL</sequence>